<dbReference type="GO" id="GO:0016787">
    <property type="term" value="F:hydrolase activity"/>
    <property type="evidence" value="ECO:0007669"/>
    <property type="project" value="InterPro"/>
</dbReference>
<keyword evidence="3" id="KW-1185">Reference proteome</keyword>
<evidence type="ECO:0000313" key="3">
    <source>
        <dbReference type="Proteomes" id="UP001152300"/>
    </source>
</evidence>
<dbReference type="InterPro" id="IPR004843">
    <property type="entry name" value="Calcineurin-like_PHP"/>
</dbReference>
<dbReference type="PANTHER" id="PTHR12905">
    <property type="entry name" value="METALLOPHOSPHOESTERASE"/>
    <property type="match status" value="1"/>
</dbReference>
<dbReference type="CDD" id="cd07379">
    <property type="entry name" value="MPP_239FB"/>
    <property type="match status" value="1"/>
</dbReference>
<dbReference type="EMBL" id="JAPEIS010000008">
    <property type="protein sequence ID" value="KAJ8064024.1"/>
    <property type="molecule type" value="Genomic_DNA"/>
</dbReference>
<protein>
    <recommendedName>
        <fullName evidence="1">Calcineurin-like phosphoesterase domain-containing protein</fullName>
    </recommendedName>
</protein>
<dbReference type="SUPFAM" id="SSF56300">
    <property type="entry name" value="Metallo-dependent phosphatases"/>
    <property type="match status" value="1"/>
</dbReference>
<dbReference type="Proteomes" id="UP001152300">
    <property type="component" value="Unassembled WGS sequence"/>
</dbReference>
<sequence length="294" mass="32837">MVNMARIETSFLVLSDTHDYQFGDNASSKLQLPVPKVDVLLHCGDLTQVGGVPAFKKALKMLSSFDAELKLVIAGNHDLELDEGWCKAHLDEDEDYLEDHARAMEVMKGQLAKEAGVIYLEEGIHSFKLKNGATFKIYASPYQPEFNDYAFPYKRNEDRFNLSGETAEGVTSISENPMPGFPGVDIVMTHGPPKGIRDECKDGHQGCENILRAIKRARPLMHCFGHIHEGYGANKIVWDNEMKEESDLVNDYPQAMNIPVESGEETLMVNAAIMDGEHQPNNAPWVINLELPFS</sequence>
<dbReference type="Pfam" id="PF00149">
    <property type="entry name" value="Metallophos"/>
    <property type="match status" value="1"/>
</dbReference>
<accession>A0A9X0DIC6</accession>
<organism evidence="2 3">
    <name type="scientific">Sclerotinia nivalis</name>
    <dbReference type="NCBI Taxonomy" id="352851"/>
    <lineage>
        <taxon>Eukaryota</taxon>
        <taxon>Fungi</taxon>
        <taxon>Dikarya</taxon>
        <taxon>Ascomycota</taxon>
        <taxon>Pezizomycotina</taxon>
        <taxon>Leotiomycetes</taxon>
        <taxon>Helotiales</taxon>
        <taxon>Sclerotiniaceae</taxon>
        <taxon>Sclerotinia</taxon>
    </lineage>
</organism>
<comment type="caution">
    <text evidence="2">The sequence shown here is derived from an EMBL/GenBank/DDBJ whole genome shotgun (WGS) entry which is preliminary data.</text>
</comment>
<name>A0A9X0DIC6_9HELO</name>
<dbReference type="OrthoDB" id="630188at2759"/>
<gene>
    <name evidence="2" type="ORF">OCU04_007865</name>
</gene>
<dbReference type="PANTHER" id="PTHR12905:SF0">
    <property type="entry name" value="CALCINEURIN-LIKE PHOSPHOESTERASE DOMAIN-CONTAINING PROTEIN"/>
    <property type="match status" value="1"/>
</dbReference>
<evidence type="ECO:0000259" key="1">
    <source>
        <dbReference type="Pfam" id="PF00149"/>
    </source>
</evidence>
<dbReference type="InterPro" id="IPR051693">
    <property type="entry name" value="UPF0046_metallophosphoest"/>
</dbReference>
<dbReference type="Gene3D" id="3.60.21.10">
    <property type="match status" value="1"/>
</dbReference>
<evidence type="ECO:0000313" key="2">
    <source>
        <dbReference type="EMBL" id="KAJ8064024.1"/>
    </source>
</evidence>
<dbReference type="InterPro" id="IPR029052">
    <property type="entry name" value="Metallo-depent_PP-like"/>
</dbReference>
<dbReference type="AlphaFoldDB" id="A0A9X0DIC6"/>
<feature type="domain" description="Calcineurin-like phosphoesterase" evidence="1">
    <location>
        <begin position="10"/>
        <end position="229"/>
    </location>
</feature>
<reference evidence="2" key="1">
    <citation type="submission" date="2022-11" db="EMBL/GenBank/DDBJ databases">
        <title>Genome Resource of Sclerotinia nivalis Strain SnTB1, a Plant Pathogen Isolated from American Ginseng.</title>
        <authorList>
            <person name="Fan S."/>
        </authorList>
    </citation>
    <scope>NUCLEOTIDE SEQUENCE</scope>
    <source>
        <strain evidence="2">SnTB1</strain>
    </source>
</reference>
<proteinExistence type="predicted"/>